<gene>
    <name evidence="6" type="ORF">EPH_0007630</name>
</gene>
<comment type="similarity">
    <text evidence="1">Belongs to the peptidase C15 family.</text>
</comment>
<dbReference type="SUPFAM" id="SSF53182">
    <property type="entry name" value="Pyrrolidone carboxyl peptidase (pyroglutamate aminopeptidase)"/>
    <property type="match status" value="1"/>
</dbReference>
<evidence type="ECO:0000256" key="4">
    <source>
        <dbReference type="ARBA" id="ARBA00022807"/>
    </source>
</evidence>
<dbReference type="AlphaFoldDB" id="U6GAZ7"/>
<sequence>MELSGDCGSGGPPRLRVYLTGFGPFNNVSDNPSATLVQQLAAALGSEQTTSSPRQQGRSKAVPLCFCPFNDPRDSPVPGAVDSLVETAPTQASAVVELCGWEVLEVSAEAATEAVPRIHSVLCRNAQTREPHEADAAKKFVATRETPDEPTEGPTDSAAGMVEEPLTLALHFGVSTHSDRWQLEACAKNDARFPCPDNRGCRPQAEVISDYMPLEACLRSSLCLEPVGADLSHNGFPCNVSDDAGCFVCNFLYFKSLYEGQRSGVASLFVHIPPFSAISLQQQLAAALRLLALLARKGFRQSIGGRSQEETLEKQKL</sequence>
<evidence type="ECO:0000256" key="5">
    <source>
        <dbReference type="PROSITE-ProRule" id="PRU10077"/>
    </source>
</evidence>
<name>U6GAZ7_9EIME</name>
<evidence type="ECO:0000313" key="6">
    <source>
        <dbReference type="EMBL" id="CDI77310.1"/>
    </source>
</evidence>
<dbReference type="VEuPathDB" id="ToxoDB:EPH_0007630"/>
<evidence type="ECO:0000256" key="1">
    <source>
        <dbReference type="ARBA" id="ARBA00006641"/>
    </source>
</evidence>
<evidence type="ECO:0000256" key="2">
    <source>
        <dbReference type="ARBA" id="ARBA00022670"/>
    </source>
</evidence>
<keyword evidence="7" id="KW-1185">Reference proteome</keyword>
<dbReference type="PROSITE" id="PS01334">
    <property type="entry name" value="PYRASE_CYS"/>
    <property type="match status" value="1"/>
</dbReference>
<feature type="active site" evidence="5">
    <location>
        <position position="249"/>
    </location>
</feature>
<reference evidence="6" key="2">
    <citation type="submission" date="2013-10" db="EMBL/GenBank/DDBJ databases">
        <authorList>
            <person name="Aslett M."/>
        </authorList>
    </citation>
    <scope>NUCLEOTIDE SEQUENCE [LARGE SCALE GENOMIC DNA]</scope>
    <source>
        <strain evidence="6">Houghton</strain>
    </source>
</reference>
<dbReference type="EMBL" id="HG691466">
    <property type="protein sequence ID" value="CDI77310.1"/>
    <property type="molecule type" value="Genomic_DNA"/>
</dbReference>
<reference evidence="6" key="1">
    <citation type="submission" date="2013-10" db="EMBL/GenBank/DDBJ databases">
        <title>Genomic analysis of the causative agents of coccidiosis in chickens.</title>
        <authorList>
            <person name="Reid A.J."/>
            <person name="Blake D."/>
            <person name="Billington K."/>
            <person name="Browne H."/>
            <person name="Dunn M."/>
            <person name="Hung S."/>
            <person name="Kawahara F."/>
            <person name="Miranda-Saavedra D."/>
            <person name="Mourier T."/>
            <person name="Nagra H."/>
            <person name="Otto T.D."/>
            <person name="Rawlings N."/>
            <person name="Sanchez A."/>
            <person name="Sanders M."/>
            <person name="Subramaniam C."/>
            <person name="Tay Y."/>
            <person name="Dear P."/>
            <person name="Doerig C."/>
            <person name="Gruber A."/>
            <person name="Parkinson J."/>
            <person name="Shirley M."/>
            <person name="Wan K.L."/>
            <person name="Berriman M."/>
            <person name="Tomley F."/>
            <person name="Pain A."/>
        </authorList>
    </citation>
    <scope>NUCLEOTIDE SEQUENCE [LARGE SCALE GENOMIC DNA]</scope>
    <source>
        <strain evidence="6">Houghton</strain>
    </source>
</reference>
<keyword evidence="4" id="KW-0788">Thiol protease</keyword>
<dbReference type="PANTHER" id="PTHR23402:SF1">
    <property type="entry name" value="PYROGLUTAMYL-PEPTIDASE I"/>
    <property type="match status" value="1"/>
</dbReference>
<comment type="catalytic activity">
    <reaction evidence="5">
        <text>Release of an N-terminal pyroglutamyl group from a polypeptide, the second amino acid generally not being Pro.</text>
        <dbReference type="EC" id="3.4.19.3"/>
    </reaction>
</comment>
<dbReference type="GO" id="GO:0006508">
    <property type="term" value="P:proteolysis"/>
    <property type="evidence" value="ECO:0007669"/>
    <property type="project" value="UniProtKB-KW"/>
</dbReference>
<keyword evidence="2" id="KW-0645">Protease</keyword>
<evidence type="ECO:0000256" key="3">
    <source>
        <dbReference type="ARBA" id="ARBA00022801"/>
    </source>
</evidence>
<accession>U6GAZ7</accession>
<dbReference type="EC" id="3.4.19.3" evidence="5"/>
<proteinExistence type="inferred from homology"/>
<organism evidence="6 7">
    <name type="scientific">Eimeria praecox</name>
    <dbReference type="NCBI Taxonomy" id="51316"/>
    <lineage>
        <taxon>Eukaryota</taxon>
        <taxon>Sar</taxon>
        <taxon>Alveolata</taxon>
        <taxon>Apicomplexa</taxon>
        <taxon>Conoidasida</taxon>
        <taxon>Coccidia</taxon>
        <taxon>Eucoccidiorida</taxon>
        <taxon>Eimeriorina</taxon>
        <taxon>Eimeriidae</taxon>
        <taxon>Eimeria</taxon>
    </lineage>
</organism>
<dbReference type="InterPro" id="IPR036440">
    <property type="entry name" value="Peptidase_C15-like_sf"/>
</dbReference>
<dbReference type="Gene3D" id="3.40.630.20">
    <property type="entry name" value="Peptidase C15, pyroglutamyl peptidase I-like"/>
    <property type="match status" value="1"/>
</dbReference>
<evidence type="ECO:0000313" key="7">
    <source>
        <dbReference type="Proteomes" id="UP000018201"/>
    </source>
</evidence>
<protein>
    <recommendedName>
        <fullName evidence="5">Pyroglutamyl-peptidase I</fullName>
        <ecNumber evidence="5">3.4.19.3</ecNumber>
    </recommendedName>
</protein>
<keyword evidence="3" id="KW-0378">Hydrolase</keyword>
<dbReference type="Pfam" id="PF01470">
    <property type="entry name" value="Peptidase_C15"/>
    <property type="match status" value="1"/>
</dbReference>
<dbReference type="InterPro" id="IPR016125">
    <property type="entry name" value="Peptidase_C15-like"/>
</dbReference>
<dbReference type="OrthoDB" id="407146at2759"/>
<dbReference type="Proteomes" id="UP000018201">
    <property type="component" value="Unassembled WGS sequence"/>
</dbReference>
<dbReference type="GO" id="GO:0016920">
    <property type="term" value="F:pyroglutamyl-peptidase activity"/>
    <property type="evidence" value="ECO:0007669"/>
    <property type="project" value="UniProtKB-EC"/>
</dbReference>
<dbReference type="InterPro" id="IPR033694">
    <property type="entry name" value="PGPEP1_Cys_AS"/>
</dbReference>
<dbReference type="PANTHER" id="PTHR23402">
    <property type="entry name" value="PROTEASE FAMILY C15 PYROGLUTAMYL-PEPTIDASE I-RELATED"/>
    <property type="match status" value="1"/>
</dbReference>